<dbReference type="RefSeq" id="WP_066668495.1">
    <property type="nucleotide sequence ID" value="NZ_CP016171.1"/>
</dbReference>
<dbReference type="EMBL" id="CP016171">
    <property type="protein sequence ID" value="ANN70908.1"/>
    <property type="molecule type" value="Genomic_DNA"/>
</dbReference>
<evidence type="ECO:0008006" key="3">
    <source>
        <dbReference type="Google" id="ProtNLM"/>
    </source>
</evidence>
<organism evidence="1 2">
    <name type="scientific">Bordetella bronchialis</name>
    <dbReference type="NCBI Taxonomy" id="463025"/>
    <lineage>
        <taxon>Bacteria</taxon>
        <taxon>Pseudomonadati</taxon>
        <taxon>Pseudomonadota</taxon>
        <taxon>Betaproteobacteria</taxon>
        <taxon>Burkholderiales</taxon>
        <taxon>Alcaligenaceae</taxon>
        <taxon>Bordetella</taxon>
    </lineage>
</organism>
<accession>A0A193FU98</accession>
<evidence type="ECO:0000313" key="1">
    <source>
        <dbReference type="EMBL" id="ANN70908.1"/>
    </source>
</evidence>
<evidence type="ECO:0000313" key="2">
    <source>
        <dbReference type="Proteomes" id="UP000092213"/>
    </source>
</evidence>
<gene>
    <name evidence="1" type="ORF">BAU08_05800</name>
</gene>
<dbReference type="Proteomes" id="UP000092213">
    <property type="component" value="Chromosome"/>
</dbReference>
<dbReference type="STRING" id="463025.BAU08_05800"/>
<name>A0A193FU98_9BORD</name>
<dbReference type="InterPro" id="IPR004195">
    <property type="entry name" value="Head_decoration_D"/>
</dbReference>
<proteinExistence type="predicted"/>
<reference evidence="1 2" key="1">
    <citation type="submission" date="2016-06" db="EMBL/GenBank/DDBJ databases">
        <title>Complete genome sequences of Bordetella bronchialis and Bordetella flabilis.</title>
        <authorList>
            <person name="LiPuma J.J."/>
            <person name="Spilker T."/>
        </authorList>
    </citation>
    <scope>NUCLEOTIDE SEQUENCE [LARGE SCALE GENOMIC DNA]</scope>
    <source>
        <strain evidence="1 2">AU17976</strain>
    </source>
</reference>
<sequence>MTLTVNTVGDNPQQPGIRAETYIPDQLIAGNLKIVTQPIIVASGNLKRGAVLGMVSTNNAIATAGDDNTGNGTFGSITVGAAAKAGNYVLTATGATTFSVVDPEGNALPNVTVGTAYSQGGLGFTITAGGTAFAAGDTFTIDVTDAVGQFVLSVKSASDGSQTPSAILVDDADATDGPVTAGAYVMAEVNARALIYDASWTIATLTPALRANAIFVKSSVSAADPT</sequence>
<dbReference type="AlphaFoldDB" id="A0A193FU98"/>
<dbReference type="Pfam" id="PF02924">
    <property type="entry name" value="HDPD"/>
    <property type="match status" value="1"/>
</dbReference>
<protein>
    <recommendedName>
        <fullName evidence="3">Head decoration protein</fullName>
    </recommendedName>
</protein>